<evidence type="ECO:0000313" key="1">
    <source>
        <dbReference type="EMBL" id="EGD53248.1"/>
    </source>
</evidence>
<organism evidence="1 2">
    <name type="scientific">Gordonia neofelifaecis NRRL B-59395</name>
    <dbReference type="NCBI Taxonomy" id="644548"/>
    <lineage>
        <taxon>Bacteria</taxon>
        <taxon>Bacillati</taxon>
        <taxon>Actinomycetota</taxon>
        <taxon>Actinomycetes</taxon>
        <taxon>Mycobacteriales</taxon>
        <taxon>Gordoniaceae</taxon>
        <taxon>Gordonia</taxon>
    </lineage>
</organism>
<protein>
    <submittedName>
        <fullName evidence="1">Uncharacterized protein</fullName>
    </submittedName>
</protein>
<evidence type="ECO:0000313" key="2">
    <source>
        <dbReference type="Proteomes" id="UP000035065"/>
    </source>
</evidence>
<gene>
    <name evidence="1" type="ORF">SCNU_19852</name>
</gene>
<dbReference type="EMBL" id="AEUD01000030">
    <property type="protein sequence ID" value="EGD53248.1"/>
    <property type="molecule type" value="Genomic_DNA"/>
</dbReference>
<dbReference type="Proteomes" id="UP000035065">
    <property type="component" value="Unassembled WGS sequence"/>
</dbReference>
<feature type="non-terminal residue" evidence="1">
    <location>
        <position position="35"/>
    </location>
</feature>
<comment type="caution">
    <text evidence="1">The sequence shown here is derived from an EMBL/GenBank/DDBJ whole genome shotgun (WGS) entry which is preliminary data.</text>
</comment>
<proteinExistence type="predicted"/>
<keyword evidence="2" id="KW-1185">Reference proteome</keyword>
<name>F1YPV9_9ACTN</name>
<reference evidence="1 2" key="1">
    <citation type="journal article" date="2011" name="J. Bacteriol.">
        <title>Draft Genome Sequence of Gordonia neofelifaecis NRRL B-59395, a Cholesterol-Degrading Actinomycete.</title>
        <authorList>
            <person name="Ge F."/>
            <person name="Li W."/>
            <person name="Chen G."/>
            <person name="Liu Y."/>
            <person name="Zhang G."/>
            <person name="Yong B."/>
            <person name="Wang Q."/>
            <person name="Wang N."/>
            <person name="Huang Z."/>
            <person name="Li W."/>
            <person name="Wang J."/>
            <person name="Wu C."/>
            <person name="Xie Q."/>
            <person name="Liu G."/>
        </authorList>
    </citation>
    <scope>NUCLEOTIDE SEQUENCE [LARGE SCALE GENOMIC DNA]</scope>
    <source>
        <strain evidence="1 2">NRRL B-59395</strain>
    </source>
</reference>
<dbReference type="AlphaFoldDB" id="F1YPV9"/>
<sequence length="35" mass="3843">MPSTTGYGEPSIGEAVFCAVMVQAWWVKPTCPGWR</sequence>
<accession>F1YPV9</accession>